<dbReference type="Gene3D" id="3.90.1720.10">
    <property type="entry name" value="endopeptidase domain like (from Nostoc punctiforme)"/>
    <property type="match status" value="1"/>
</dbReference>
<dbReference type="Proteomes" id="UP000238217">
    <property type="component" value="Unassembled WGS sequence"/>
</dbReference>
<keyword evidence="4" id="KW-0788">Thiol protease</keyword>
<reference evidence="7 8" key="1">
    <citation type="submission" date="2018-03" db="EMBL/GenBank/DDBJ databases">
        <title>Comparative analysis of microorganisms from saline springs in Andes Mountain Range, Colombia.</title>
        <authorList>
            <person name="Rubin E."/>
        </authorList>
    </citation>
    <scope>NUCLEOTIDE SEQUENCE [LARGE SCALE GENOMIC DNA]</scope>
    <source>
        <strain evidence="7 8">CG 35</strain>
    </source>
</reference>
<dbReference type="Pfam" id="PF00877">
    <property type="entry name" value="NLPC_P60"/>
    <property type="match status" value="1"/>
</dbReference>
<proteinExistence type="inferred from homology"/>
<evidence type="ECO:0000256" key="1">
    <source>
        <dbReference type="ARBA" id="ARBA00007074"/>
    </source>
</evidence>
<dbReference type="EMBL" id="PVTY01000020">
    <property type="protein sequence ID" value="PRZ12587.1"/>
    <property type="molecule type" value="Genomic_DNA"/>
</dbReference>
<evidence type="ECO:0000259" key="6">
    <source>
        <dbReference type="PROSITE" id="PS51935"/>
    </source>
</evidence>
<dbReference type="SUPFAM" id="SSF54001">
    <property type="entry name" value="Cysteine proteinases"/>
    <property type="match status" value="1"/>
</dbReference>
<feature type="domain" description="NlpC/P60" evidence="6">
    <location>
        <begin position="133"/>
        <end position="247"/>
    </location>
</feature>
<dbReference type="OrthoDB" id="9815778at2"/>
<feature type="compositionally biased region" description="Low complexity" evidence="5">
    <location>
        <begin position="99"/>
        <end position="112"/>
    </location>
</feature>
<evidence type="ECO:0000256" key="5">
    <source>
        <dbReference type="SAM" id="MobiDB-lite"/>
    </source>
</evidence>
<evidence type="ECO:0000313" key="8">
    <source>
        <dbReference type="Proteomes" id="UP000238217"/>
    </source>
</evidence>
<feature type="region of interest" description="Disordered" evidence="5">
    <location>
        <begin position="1"/>
        <end position="28"/>
    </location>
</feature>
<dbReference type="PANTHER" id="PTHR47053:SF1">
    <property type="entry name" value="MUREIN DD-ENDOPEPTIDASE MEPH-RELATED"/>
    <property type="match status" value="1"/>
</dbReference>
<protein>
    <submittedName>
        <fullName evidence="7">Cell wall-associated NlpC family hydrolase</fullName>
    </submittedName>
</protein>
<keyword evidence="3 7" id="KW-0378">Hydrolase</keyword>
<dbReference type="AlphaFoldDB" id="A0A2T0YCY5"/>
<evidence type="ECO:0000256" key="4">
    <source>
        <dbReference type="ARBA" id="ARBA00022807"/>
    </source>
</evidence>
<gene>
    <name evidence="7" type="ORF">BCL67_12031</name>
</gene>
<feature type="compositionally biased region" description="Polar residues" evidence="5">
    <location>
        <begin position="62"/>
        <end position="88"/>
    </location>
</feature>
<name>A0A2T0YCY5_9MICC</name>
<comment type="caution">
    <text evidence="7">The sequence shown here is derived from an EMBL/GenBank/DDBJ whole genome shotgun (WGS) entry which is preliminary data.</text>
</comment>
<dbReference type="InterPro" id="IPR038765">
    <property type="entry name" value="Papain-like_cys_pep_sf"/>
</dbReference>
<dbReference type="PROSITE" id="PS51935">
    <property type="entry name" value="NLPC_P60"/>
    <property type="match status" value="1"/>
</dbReference>
<organism evidence="7 8">
    <name type="scientific">Nesterenkonia sandarakina</name>
    <dbReference type="NCBI Taxonomy" id="272918"/>
    <lineage>
        <taxon>Bacteria</taxon>
        <taxon>Bacillati</taxon>
        <taxon>Actinomycetota</taxon>
        <taxon>Actinomycetes</taxon>
        <taxon>Micrococcales</taxon>
        <taxon>Micrococcaceae</taxon>
        <taxon>Nesterenkonia</taxon>
    </lineage>
</organism>
<keyword evidence="8" id="KW-1185">Reference proteome</keyword>
<evidence type="ECO:0000256" key="2">
    <source>
        <dbReference type="ARBA" id="ARBA00022670"/>
    </source>
</evidence>
<feature type="region of interest" description="Disordered" evidence="5">
    <location>
        <begin position="58"/>
        <end position="112"/>
    </location>
</feature>
<feature type="compositionally biased region" description="Polar residues" evidence="5">
    <location>
        <begin position="18"/>
        <end position="28"/>
    </location>
</feature>
<sequence>MTNDMTPVSRRDRRRQTKPSLTQTMASNAGTFGRGAAAAVVASGLVLSSAVAANAGTDVQVPESTTSEAAPSTFSMERAASTSTNTAPVTGYQEAEEVPAQPQTQQAGAAQQAAGNIQVASFEPAQAEAPASDGGNDSIVGAAYAGVGNPYSFGGTSTSGWDCSGFINWAYSQAGVEVPRTTYDMMASMDQVDSPSPGDIVIQNGGSHAAIYVGNGQLIGANNPEQGTTVYPADSPYWSTTMYLSAN</sequence>
<dbReference type="RefSeq" id="WP_106123939.1">
    <property type="nucleotide sequence ID" value="NZ_PVTY01000020.1"/>
</dbReference>
<dbReference type="InterPro" id="IPR000064">
    <property type="entry name" value="NLP_P60_dom"/>
</dbReference>
<accession>A0A2T0YCY5</accession>
<dbReference type="PANTHER" id="PTHR47053">
    <property type="entry name" value="MUREIN DD-ENDOPEPTIDASE MEPH-RELATED"/>
    <property type="match status" value="1"/>
</dbReference>
<dbReference type="GO" id="GO:0006508">
    <property type="term" value="P:proteolysis"/>
    <property type="evidence" value="ECO:0007669"/>
    <property type="project" value="UniProtKB-KW"/>
</dbReference>
<evidence type="ECO:0000256" key="3">
    <source>
        <dbReference type="ARBA" id="ARBA00022801"/>
    </source>
</evidence>
<comment type="similarity">
    <text evidence="1">Belongs to the peptidase C40 family.</text>
</comment>
<keyword evidence="2" id="KW-0645">Protease</keyword>
<dbReference type="InterPro" id="IPR051202">
    <property type="entry name" value="Peptidase_C40"/>
</dbReference>
<evidence type="ECO:0000313" key="7">
    <source>
        <dbReference type="EMBL" id="PRZ12587.1"/>
    </source>
</evidence>
<dbReference type="GO" id="GO:0008234">
    <property type="term" value="F:cysteine-type peptidase activity"/>
    <property type="evidence" value="ECO:0007669"/>
    <property type="project" value="UniProtKB-KW"/>
</dbReference>